<name>A0A5B7GG86_PORTR</name>
<keyword evidence="1" id="KW-0472">Membrane</keyword>
<dbReference type="Proteomes" id="UP000324222">
    <property type="component" value="Unassembled WGS sequence"/>
</dbReference>
<keyword evidence="1" id="KW-1133">Transmembrane helix</keyword>
<sequence>MAHLRRDFWCGIQINASCCLILTCYFLLLLLLLFLFLFLFLASPPCMPDRAAPFTSPHHHAASPRPGIPRSPPLLHFLPPRLHLPQAQEKIPVSLPPEERRVEEREWGRKGYLWVKCVEVNARTHKLTC</sequence>
<evidence type="ECO:0000313" key="3">
    <source>
        <dbReference type="Proteomes" id="UP000324222"/>
    </source>
</evidence>
<evidence type="ECO:0000313" key="2">
    <source>
        <dbReference type="EMBL" id="MPC56383.1"/>
    </source>
</evidence>
<keyword evidence="1" id="KW-0812">Transmembrane</keyword>
<organism evidence="2 3">
    <name type="scientific">Portunus trituberculatus</name>
    <name type="common">Swimming crab</name>
    <name type="synonym">Neptunus trituberculatus</name>
    <dbReference type="NCBI Taxonomy" id="210409"/>
    <lineage>
        <taxon>Eukaryota</taxon>
        <taxon>Metazoa</taxon>
        <taxon>Ecdysozoa</taxon>
        <taxon>Arthropoda</taxon>
        <taxon>Crustacea</taxon>
        <taxon>Multicrustacea</taxon>
        <taxon>Malacostraca</taxon>
        <taxon>Eumalacostraca</taxon>
        <taxon>Eucarida</taxon>
        <taxon>Decapoda</taxon>
        <taxon>Pleocyemata</taxon>
        <taxon>Brachyura</taxon>
        <taxon>Eubrachyura</taxon>
        <taxon>Portunoidea</taxon>
        <taxon>Portunidae</taxon>
        <taxon>Portuninae</taxon>
        <taxon>Portunus</taxon>
    </lineage>
</organism>
<accession>A0A5B7GG86</accession>
<protein>
    <submittedName>
        <fullName evidence="2">Uncharacterized protein</fullName>
    </submittedName>
</protein>
<feature type="transmembrane region" description="Helical" evidence="1">
    <location>
        <begin position="12"/>
        <end position="41"/>
    </location>
</feature>
<gene>
    <name evidence="2" type="ORF">E2C01_050343</name>
</gene>
<evidence type="ECO:0000256" key="1">
    <source>
        <dbReference type="SAM" id="Phobius"/>
    </source>
</evidence>
<keyword evidence="3" id="KW-1185">Reference proteome</keyword>
<proteinExistence type="predicted"/>
<comment type="caution">
    <text evidence="2">The sequence shown here is derived from an EMBL/GenBank/DDBJ whole genome shotgun (WGS) entry which is preliminary data.</text>
</comment>
<dbReference type="AlphaFoldDB" id="A0A5B7GG86"/>
<dbReference type="EMBL" id="VSRR010013898">
    <property type="protein sequence ID" value="MPC56383.1"/>
    <property type="molecule type" value="Genomic_DNA"/>
</dbReference>
<reference evidence="2 3" key="1">
    <citation type="submission" date="2019-05" db="EMBL/GenBank/DDBJ databases">
        <title>Another draft genome of Portunus trituberculatus and its Hox gene families provides insights of decapod evolution.</title>
        <authorList>
            <person name="Jeong J.-H."/>
            <person name="Song I."/>
            <person name="Kim S."/>
            <person name="Choi T."/>
            <person name="Kim D."/>
            <person name="Ryu S."/>
            <person name="Kim W."/>
        </authorList>
    </citation>
    <scope>NUCLEOTIDE SEQUENCE [LARGE SCALE GENOMIC DNA]</scope>
    <source>
        <tissue evidence="2">Muscle</tissue>
    </source>
</reference>